<dbReference type="InterPro" id="IPR032710">
    <property type="entry name" value="NTF2-like_dom_sf"/>
</dbReference>
<dbReference type="InterPro" id="IPR037401">
    <property type="entry name" value="SnoaL-like"/>
</dbReference>
<evidence type="ECO:0000313" key="3">
    <source>
        <dbReference type="Proteomes" id="UP000440498"/>
    </source>
</evidence>
<dbReference type="RefSeq" id="WP_152841190.1">
    <property type="nucleotide sequence ID" value="NZ_WHUG01000017.1"/>
</dbReference>
<proteinExistence type="predicted"/>
<dbReference type="Proteomes" id="UP000440498">
    <property type="component" value="Unassembled WGS sequence"/>
</dbReference>
<protein>
    <submittedName>
        <fullName evidence="2">DUF4440 domain-containing protein</fullName>
    </submittedName>
</protein>
<keyword evidence="3" id="KW-1185">Reference proteome</keyword>
<comment type="caution">
    <text evidence="2">The sequence shown here is derived from an EMBL/GenBank/DDBJ whole genome shotgun (WGS) entry which is preliminary data.</text>
</comment>
<reference evidence="2 3" key="1">
    <citation type="submission" date="2019-10" db="EMBL/GenBank/DDBJ databases">
        <title>Two novel species isolated from a subtropical stream in China.</title>
        <authorList>
            <person name="Lu H."/>
        </authorList>
    </citation>
    <scope>NUCLEOTIDE SEQUENCE [LARGE SCALE GENOMIC DNA]</scope>
    <source>
        <strain evidence="2 3">FT29W</strain>
    </source>
</reference>
<dbReference type="Gene3D" id="3.10.450.50">
    <property type="match status" value="1"/>
</dbReference>
<organism evidence="2 3">
    <name type="scientific">Rugamonas aquatica</name>
    <dbReference type="NCBI Taxonomy" id="2743357"/>
    <lineage>
        <taxon>Bacteria</taxon>
        <taxon>Pseudomonadati</taxon>
        <taxon>Pseudomonadota</taxon>
        <taxon>Betaproteobacteria</taxon>
        <taxon>Burkholderiales</taxon>
        <taxon>Oxalobacteraceae</taxon>
        <taxon>Telluria group</taxon>
        <taxon>Rugamonas</taxon>
    </lineage>
</organism>
<dbReference type="Pfam" id="PF13577">
    <property type="entry name" value="SnoaL_4"/>
    <property type="match status" value="1"/>
</dbReference>
<name>A0A6A7NAB4_9BURK</name>
<dbReference type="SUPFAM" id="SSF54427">
    <property type="entry name" value="NTF2-like"/>
    <property type="match status" value="1"/>
</dbReference>
<gene>
    <name evidence="2" type="ORF">GEV02_28115</name>
</gene>
<evidence type="ECO:0000313" key="2">
    <source>
        <dbReference type="EMBL" id="MQA42023.1"/>
    </source>
</evidence>
<dbReference type="CDD" id="cd00531">
    <property type="entry name" value="NTF2_like"/>
    <property type="match status" value="1"/>
</dbReference>
<dbReference type="AlphaFoldDB" id="A0A6A7NAB4"/>
<sequence>MTAPLSTIDRFEIFEQLHLHQRYIDNDASRASAELYASLYWPEARFTVNDIRQNVFDGPAGMKQLYDYAHSVFPMQRMRHSLGTFVIQGAGDAATVEWNWVVTWREGGEGFLSTGTYFDKFEKRGGVWKCADRISHVDPNWPAEKFQPWVDRQDQTFKAS</sequence>
<dbReference type="EMBL" id="WHUG01000017">
    <property type="protein sequence ID" value="MQA42023.1"/>
    <property type="molecule type" value="Genomic_DNA"/>
</dbReference>
<accession>A0A6A7NAB4</accession>
<evidence type="ECO:0000259" key="1">
    <source>
        <dbReference type="Pfam" id="PF13577"/>
    </source>
</evidence>
<feature type="domain" description="SnoaL-like" evidence="1">
    <location>
        <begin position="9"/>
        <end position="133"/>
    </location>
</feature>